<comment type="caution">
    <text evidence="2">The sequence shown here is derived from an EMBL/GenBank/DDBJ whole genome shotgun (WGS) entry which is preliminary data.</text>
</comment>
<evidence type="ECO:0000313" key="2">
    <source>
        <dbReference type="EMBL" id="GAA2625875.1"/>
    </source>
</evidence>
<protein>
    <recommendedName>
        <fullName evidence="1">SGNH hydrolase-type esterase domain-containing protein</fullName>
    </recommendedName>
</protein>
<dbReference type="InterPro" id="IPR013830">
    <property type="entry name" value="SGNH_hydro"/>
</dbReference>
<accession>A0ABN3QH25</accession>
<dbReference type="Gene3D" id="3.40.50.1110">
    <property type="entry name" value="SGNH hydrolase"/>
    <property type="match status" value="1"/>
</dbReference>
<gene>
    <name evidence="2" type="ORF">GCM10010411_73380</name>
</gene>
<dbReference type="EMBL" id="BAAATD010000012">
    <property type="protein sequence ID" value="GAA2625875.1"/>
    <property type="molecule type" value="Genomic_DNA"/>
</dbReference>
<name>A0ABN3QH25_9ACTN</name>
<dbReference type="InterPro" id="IPR036514">
    <property type="entry name" value="SGNH_hydro_sf"/>
</dbReference>
<dbReference type="Proteomes" id="UP001501509">
    <property type="component" value="Unassembled WGS sequence"/>
</dbReference>
<organism evidence="2 3">
    <name type="scientific">Actinomadura fulvescens</name>
    <dbReference type="NCBI Taxonomy" id="46160"/>
    <lineage>
        <taxon>Bacteria</taxon>
        <taxon>Bacillati</taxon>
        <taxon>Actinomycetota</taxon>
        <taxon>Actinomycetes</taxon>
        <taxon>Streptosporangiales</taxon>
        <taxon>Thermomonosporaceae</taxon>
        <taxon>Actinomadura</taxon>
    </lineage>
</organism>
<dbReference type="SUPFAM" id="SSF52266">
    <property type="entry name" value="SGNH hydrolase"/>
    <property type="match status" value="1"/>
</dbReference>
<evidence type="ECO:0000313" key="3">
    <source>
        <dbReference type="Proteomes" id="UP001501509"/>
    </source>
</evidence>
<proteinExistence type="predicted"/>
<reference evidence="2 3" key="1">
    <citation type="journal article" date="2019" name="Int. J. Syst. Evol. Microbiol.">
        <title>The Global Catalogue of Microorganisms (GCM) 10K type strain sequencing project: providing services to taxonomists for standard genome sequencing and annotation.</title>
        <authorList>
            <consortium name="The Broad Institute Genomics Platform"/>
            <consortium name="The Broad Institute Genome Sequencing Center for Infectious Disease"/>
            <person name="Wu L."/>
            <person name="Ma J."/>
        </authorList>
    </citation>
    <scope>NUCLEOTIDE SEQUENCE [LARGE SCALE GENOMIC DNA]</scope>
    <source>
        <strain evidence="2 3">JCM 6833</strain>
    </source>
</reference>
<keyword evidence="3" id="KW-1185">Reference proteome</keyword>
<sequence length="196" mass="21001">MVIGDGAAEGVGEPMEGFRRRSWADRVSNTLRAVHPELAYINLGKRGLLDADIRARQLARALTLKSTLAVIACGGTDVLGVSFDAHAVEIELSRMIGPLRDTGCTVLTMGVPDMSCSHLVLEQCQAEARYRARLLAERTEAISLRHGALYVDLARRPVTPGPSPWSSTAPYLNCRGHAIAAGAVIQGLGMLLSSRI</sequence>
<feature type="domain" description="SGNH hydrolase-type esterase" evidence="1">
    <location>
        <begin position="2"/>
        <end position="168"/>
    </location>
</feature>
<evidence type="ECO:0000259" key="1">
    <source>
        <dbReference type="Pfam" id="PF13472"/>
    </source>
</evidence>
<dbReference type="CDD" id="cd01832">
    <property type="entry name" value="SGNH_hydrolase_like_1"/>
    <property type="match status" value="1"/>
</dbReference>
<dbReference type="Pfam" id="PF13472">
    <property type="entry name" value="Lipase_GDSL_2"/>
    <property type="match status" value="1"/>
</dbReference>